<comment type="caution">
    <text evidence="1">The sequence shown here is derived from an EMBL/GenBank/DDBJ whole genome shotgun (WGS) entry which is preliminary data.</text>
</comment>
<dbReference type="EMBL" id="DWUW01000169">
    <property type="protein sequence ID" value="HJD31502.1"/>
    <property type="molecule type" value="Genomic_DNA"/>
</dbReference>
<evidence type="ECO:0000313" key="2">
    <source>
        <dbReference type="Proteomes" id="UP000823851"/>
    </source>
</evidence>
<evidence type="ECO:0000313" key="1">
    <source>
        <dbReference type="EMBL" id="HJD31502.1"/>
    </source>
</evidence>
<gene>
    <name evidence="1" type="ORF">H9912_06125</name>
</gene>
<accession>A0A9D2QYE4</accession>
<feature type="non-terminal residue" evidence="1">
    <location>
        <position position="104"/>
    </location>
</feature>
<protein>
    <submittedName>
        <fullName evidence="1">Uncharacterized protein</fullName>
    </submittedName>
</protein>
<reference evidence="1" key="2">
    <citation type="submission" date="2021-04" db="EMBL/GenBank/DDBJ databases">
        <authorList>
            <person name="Gilroy R."/>
        </authorList>
    </citation>
    <scope>NUCLEOTIDE SEQUENCE</scope>
    <source>
        <strain evidence="1">ChiHjej8B7-25341</strain>
    </source>
</reference>
<dbReference type="AlphaFoldDB" id="A0A9D2QYE4"/>
<proteinExistence type="predicted"/>
<name>A0A9D2QYE4_9FIRM</name>
<dbReference type="Proteomes" id="UP000823851">
    <property type="component" value="Unassembled WGS sequence"/>
</dbReference>
<reference evidence="1" key="1">
    <citation type="journal article" date="2021" name="PeerJ">
        <title>Extensive microbial diversity within the chicken gut microbiome revealed by metagenomics and culture.</title>
        <authorList>
            <person name="Gilroy R."/>
            <person name="Ravi A."/>
            <person name="Getino M."/>
            <person name="Pursley I."/>
            <person name="Horton D.L."/>
            <person name="Alikhan N.F."/>
            <person name="Baker D."/>
            <person name="Gharbi K."/>
            <person name="Hall N."/>
            <person name="Watson M."/>
            <person name="Adriaenssens E.M."/>
            <person name="Foster-Nyarko E."/>
            <person name="Jarju S."/>
            <person name="Secka A."/>
            <person name="Antonio M."/>
            <person name="Oren A."/>
            <person name="Chaudhuri R.R."/>
            <person name="La Ragione R."/>
            <person name="Hildebrand F."/>
            <person name="Pallen M.J."/>
        </authorList>
    </citation>
    <scope>NUCLEOTIDE SEQUENCE</scope>
    <source>
        <strain evidence="1">ChiHjej8B7-25341</strain>
    </source>
</reference>
<organism evidence="1 2">
    <name type="scientific">Candidatus Eisenbergiella stercorigallinarum</name>
    <dbReference type="NCBI Taxonomy" id="2838557"/>
    <lineage>
        <taxon>Bacteria</taxon>
        <taxon>Bacillati</taxon>
        <taxon>Bacillota</taxon>
        <taxon>Clostridia</taxon>
        <taxon>Lachnospirales</taxon>
        <taxon>Lachnospiraceae</taxon>
        <taxon>Eisenbergiella</taxon>
    </lineage>
</organism>
<sequence length="104" mass="12398">MDDPKMYKKLLKQYPEIVSKEQFRIMCHISKRTACYLLQSGLIPCIQTGKKSCSYKIRMKDIIHYMKLREKYPGRYKPPKGYYMDTSSTSHWLAMQNRELPPDV</sequence>